<dbReference type="SUPFAM" id="SSF53448">
    <property type="entry name" value="Nucleotide-diphospho-sugar transferases"/>
    <property type="match status" value="1"/>
</dbReference>
<evidence type="ECO:0000256" key="1">
    <source>
        <dbReference type="SAM" id="MobiDB-lite"/>
    </source>
</evidence>
<dbReference type="Proteomes" id="UP000644610">
    <property type="component" value="Unassembled WGS sequence"/>
</dbReference>
<reference evidence="3" key="1">
    <citation type="submission" date="2021-01" db="EMBL/GenBank/DDBJ databases">
        <title>Whole genome shotgun sequence of Planotetraspora silvatica NBRC 100141.</title>
        <authorList>
            <person name="Komaki H."/>
            <person name="Tamura T."/>
        </authorList>
    </citation>
    <scope>NUCLEOTIDE SEQUENCE</scope>
    <source>
        <strain evidence="3">NBRC 100141</strain>
    </source>
</reference>
<evidence type="ECO:0000313" key="3">
    <source>
        <dbReference type="EMBL" id="GII49616.1"/>
    </source>
</evidence>
<feature type="transmembrane region" description="Helical" evidence="2">
    <location>
        <begin position="446"/>
        <end position="462"/>
    </location>
</feature>
<dbReference type="PANTHER" id="PTHR43685:SF3">
    <property type="entry name" value="SLR2126 PROTEIN"/>
    <property type="match status" value="1"/>
</dbReference>
<feature type="transmembrane region" description="Helical" evidence="2">
    <location>
        <begin position="499"/>
        <end position="516"/>
    </location>
</feature>
<accession>A0A8J3US60</accession>
<keyword evidence="2" id="KW-0472">Membrane</keyword>
<sequence length="953" mass="101488">MQSVTAIVVAHDGARWLKETLAAVRRQTRPLDRVVGVDNGSRDGGGQMLTEAFGAGNVLTMPRSTGFGEAVHEVLDRLPRAQGHEPHVDEWVWLLHDDCAPDPQALQALLWAADQDPGAAILGPKLLDWLDRRSLLEIGVTVSRSGMRDTGLEPREYDQGQHDGEGLRDVLSVSTAGMLIRRDVWDQLSGLDPELPLFRDDLDLCWRARAAGHRVVNVTEAVAWHAEAATRRRRRLSVSNEHPRRLDRRNALLVIMANLPLWALMRSIFRNIFGSVFRTVLFLVAKQPANALDEMAALASVIGRPGRLMRARRRRRQWRKQGYPSVARLLTPSGAAFRRLADMVQSFIAGAGPVDSAGRHHAAAETDEEDGEELLSDSGLMQRMFTSPGVLLCLVLLAVTLAAERSLLYGGLLGGGSLVPITGGASDLWRLYTESHHVTGLGSDTWAPPYVALLALVSTIFLGKTWLAVSVLLLGCVPLAGFSAYAATKKMISYTPARVWLAATYALLPVATGVIASGRLGTAIVFVLLPVYAALATRIVAGSRRAAWGFGLLLAVGTAFVPLLYVLVAILGALAAVSFAGVRKGVGVALAIGLGTPIVLLFPWLGRLVQDPGRILLESGLHDIALTDPRLGAENLLMLSPGGPGTPPIWVTAGLVAVALAALLVRRHQMVVAIGWGVMLFGVLVAIVVGRLTVHGVPVWPGVPLAFAATGLLVAAARPARWIGEFAATGRLRRVAAGLIVVVAFATPLAAAAVWVRSGAEEPLQRGVRDPMPLLAAVGSAKGQGTLVLRPRDGVVTYSVLRGGAPLIGESDLESPEDASQRFGTAVAGLASGRGGTYAQTLAQYGVQFVSVPGPVEASLHRTLDSEPALVRMSLSAAGGLWRLAQPAPAPPPPSGGDSMHRIWLWAQATILLVILILASPGARTAEAEEQYADVPQEEPRGRRRAGEDRVPV</sequence>
<feature type="transmembrane region" description="Helical" evidence="2">
    <location>
        <begin position="547"/>
        <end position="574"/>
    </location>
</feature>
<proteinExistence type="predicted"/>
<dbReference type="InterPro" id="IPR050834">
    <property type="entry name" value="Glycosyltransf_2"/>
</dbReference>
<protein>
    <recommendedName>
        <fullName evidence="5">Glycosyltransferase family 2 protein</fullName>
    </recommendedName>
</protein>
<comment type="caution">
    <text evidence="3">The sequence shown here is derived from an EMBL/GenBank/DDBJ whole genome shotgun (WGS) entry which is preliminary data.</text>
</comment>
<feature type="transmembrane region" description="Helical" evidence="2">
    <location>
        <begin position="384"/>
        <end position="403"/>
    </location>
</feature>
<feature type="transmembrane region" description="Helical" evidence="2">
    <location>
        <begin position="586"/>
        <end position="606"/>
    </location>
</feature>
<dbReference type="AlphaFoldDB" id="A0A8J3US60"/>
<dbReference type="Pfam" id="PF13641">
    <property type="entry name" value="Glyco_tranf_2_3"/>
    <property type="match status" value="1"/>
</dbReference>
<feature type="transmembrane region" description="Helical" evidence="2">
    <location>
        <begin position="523"/>
        <end position="541"/>
    </location>
</feature>
<keyword evidence="2" id="KW-0812">Transmembrane</keyword>
<dbReference type="PANTHER" id="PTHR43685">
    <property type="entry name" value="GLYCOSYLTRANSFERASE"/>
    <property type="match status" value="1"/>
</dbReference>
<feature type="compositionally biased region" description="Basic and acidic residues" evidence="1">
    <location>
        <begin position="938"/>
        <end position="953"/>
    </location>
</feature>
<feature type="transmembrane region" description="Helical" evidence="2">
    <location>
        <begin position="467"/>
        <end position="487"/>
    </location>
</feature>
<dbReference type="RefSeq" id="WP_203979206.1">
    <property type="nucleotide sequence ID" value="NZ_BAAAKY010000010.1"/>
</dbReference>
<feature type="transmembrane region" description="Helical" evidence="2">
    <location>
        <begin position="737"/>
        <end position="756"/>
    </location>
</feature>
<evidence type="ECO:0000256" key="2">
    <source>
        <dbReference type="SAM" id="Phobius"/>
    </source>
</evidence>
<feature type="transmembrane region" description="Helical" evidence="2">
    <location>
        <begin position="647"/>
        <end position="665"/>
    </location>
</feature>
<name>A0A8J3US60_9ACTN</name>
<evidence type="ECO:0008006" key="5">
    <source>
        <dbReference type="Google" id="ProtNLM"/>
    </source>
</evidence>
<feature type="transmembrane region" description="Helical" evidence="2">
    <location>
        <begin position="699"/>
        <end position="717"/>
    </location>
</feature>
<dbReference type="Gene3D" id="3.90.550.10">
    <property type="entry name" value="Spore Coat Polysaccharide Biosynthesis Protein SpsA, Chain A"/>
    <property type="match status" value="1"/>
</dbReference>
<organism evidence="3 4">
    <name type="scientific">Planotetraspora silvatica</name>
    <dbReference type="NCBI Taxonomy" id="234614"/>
    <lineage>
        <taxon>Bacteria</taxon>
        <taxon>Bacillati</taxon>
        <taxon>Actinomycetota</taxon>
        <taxon>Actinomycetes</taxon>
        <taxon>Streptosporangiales</taxon>
        <taxon>Streptosporangiaceae</taxon>
        <taxon>Planotetraspora</taxon>
    </lineage>
</organism>
<dbReference type="EMBL" id="BOOQ01000044">
    <property type="protein sequence ID" value="GII49616.1"/>
    <property type="molecule type" value="Genomic_DNA"/>
</dbReference>
<gene>
    <name evidence="3" type="ORF">Psi02_60400</name>
</gene>
<keyword evidence="2" id="KW-1133">Transmembrane helix</keyword>
<evidence type="ECO:0000313" key="4">
    <source>
        <dbReference type="Proteomes" id="UP000644610"/>
    </source>
</evidence>
<dbReference type="InterPro" id="IPR029044">
    <property type="entry name" value="Nucleotide-diphossugar_trans"/>
</dbReference>
<feature type="transmembrane region" description="Helical" evidence="2">
    <location>
        <begin position="672"/>
        <end position="693"/>
    </location>
</feature>
<keyword evidence="4" id="KW-1185">Reference proteome</keyword>
<feature type="region of interest" description="Disordered" evidence="1">
    <location>
        <begin position="927"/>
        <end position="953"/>
    </location>
</feature>